<accession>A0A059CJT2</accession>
<sequence length="79" mass="9182">MVQYMRIPEAFHVDFIHEHKQNAFVAFPCCYSTLWSFLPLQNGDANQNGEAVEGRFYLSSAPFTSNRLINILIEDFCDY</sequence>
<protein>
    <submittedName>
        <fullName evidence="1">Uncharacterized protein</fullName>
    </submittedName>
</protein>
<dbReference type="EMBL" id="KK198756">
    <property type="protein sequence ID" value="KCW78464.1"/>
    <property type="molecule type" value="Genomic_DNA"/>
</dbReference>
<dbReference type="Gramene" id="KCW78464">
    <property type="protein sequence ID" value="KCW78464"/>
    <property type="gene ID" value="EUGRSUZ_D02614"/>
</dbReference>
<proteinExistence type="predicted"/>
<organism evidence="1">
    <name type="scientific">Eucalyptus grandis</name>
    <name type="common">Flooded gum</name>
    <dbReference type="NCBI Taxonomy" id="71139"/>
    <lineage>
        <taxon>Eukaryota</taxon>
        <taxon>Viridiplantae</taxon>
        <taxon>Streptophyta</taxon>
        <taxon>Embryophyta</taxon>
        <taxon>Tracheophyta</taxon>
        <taxon>Spermatophyta</taxon>
        <taxon>Magnoliopsida</taxon>
        <taxon>eudicotyledons</taxon>
        <taxon>Gunneridae</taxon>
        <taxon>Pentapetalae</taxon>
        <taxon>rosids</taxon>
        <taxon>malvids</taxon>
        <taxon>Myrtales</taxon>
        <taxon>Myrtaceae</taxon>
        <taxon>Myrtoideae</taxon>
        <taxon>Eucalypteae</taxon>
        <taxon>Eucalyptus</taxon>
    </lineage>
</organism>
<dbReference type="InParanoid" id="A0A059CJT2"/>
<gene>
    <name evidence="1" type="ORF">EUGRSUZ_D02614</name>
</gene>
<reference evidence="1" key="1">
    <citation type="submission" date="2013-07" db="EMBL/GenBank/DDBJ databases">
        <title>The genome of Eucalyptus grandis.</title>
        <authorList>
            <person name="Schmutz J."/>
            <person name="Hayes R."/>
            <person name="Myburg A."/>
            <person name="Tuskan G."/>
            <person name="Grattapaglia D."/>
            <person name="Rokhsar D.S."/>
        </authorList>
    </citation>
    <scope>NUCLEOTIDE SEQUENCE</scope>
    <source>
        <tissue evidence="1">Leaf extractions</tissue>
    </source>
</reference>
<dbReference type="AlphaFoldDB" id="A0A059CJT2"/>
<evidence type="ECO:0000313" key="1">
    <source>
        <dbReference type="EMBL" id="KCW78464.1"/>
    </source>
</evidence>
<name>A0A059CJT2_EUCGR</name>